<feature type="active site" description="Charge relay system" evidence="9 10">
    <location>
        <position position="216"/>
    </location>
</feature>
<dbReference type="PRINTS" id="PR00723">
    <property type="entry name" value="SUBTILISIN"/>
</dbReference>
<evidence type="ECO:0000259" key="13">
    <source>
        <dbReference type="Pfam" id="PF05922"/>
    </source>
</evidence>
<dbReference type="Gene3D" id="3.30.70.80">
    <property type="entry name" value="Peptidase S8 propeptide/proteinase inhibitor I9"/>
    <property type="match status" value="1"/>
</dbReference>
<dbReference type="GO" id="GO:0009609">
    <property type="term" value="P:response to symbiotic bacterium"/>
    <property type="evidence" value="ECO:0007669"/>
    <property type="project" value="UniProtKB-ARBA"/>
</dbReference>
<dbReference type="Gene3D" id="2.60.40.2310">
    <property type="match status" value="1"/>
</dbReference>
<dbReference type="GO" id="GO:0009610">
    <property type="term" value="P:response to symbiotic fungus"/>
    <property type="evidence" value="ECO:0007669"/>
    <property type="project" value="UniProtKB-ARBA"/>
</dbReference>
<dbReference type="FunFam" id="3.40.50.200:FF:000006">
    <property type="entry name" value="Subtilisin-like protease SBT1.5"/>
    <property type="match status" value="1"/>
</dbReference>
<dbReference type="PROSITE" id="PS51892">
    <property type="entry name" value="SUBTILASE"/>
    <property type="match status" value="1"/>
</dbReference>
<evidence type="ECO:0000313" key="16">
    <source>
        <dbReference type="Proteomes" id="UP000289340"/>
    </source>
</evidence>
<feature type="signal peptide" evidence="11">
    <location>
        <begin position="1"/>
        <end position="25"/>
    </location>
</feature>
<dbReference type="PROSITE" id="PS00138">
    <property type="entry name" value="SUBTILASE_SER"/>
    <property type="match status" value="1"/>
</dbReference>
<proteinExistence type="inferred from homology"/>
<feature type="domain" description="Inhibitor I9" evidence="13">
    <location>
        <begin position="29"/>
        <end position="117"/>
    </location>
</feature>
<dbReference type="InterPro" id="IPR045051">
    <property type="entry name" value="SBT"/>
</dbReference>
<dbReference type="EMBL" id="QZWG01000007">
    <property type="protein sequence ID" value="RZC01467.1"/>
    <property type="molecule type" value="Genomic_DNA"/>
</dbReference>
<dbReference type="InterPro" id="IPR036852">
    <property type="entry name" value="Peptidase_S8/S53_dom_sf"/>
</dbReference>
<organism evidence="15 16">
    <name type="scientific">Glycine soja</name>
    <name type="common">Wild soybean</name>
    <dbReference type="NCBI Taxonomy" id="3848"/>
    <lineage>
        <taxon>Eukaryota</taxon>
        <taxon>Viridiplantae</taxon>
        <taxon>Streptophyta</taxon>
        <taxon>Embryophyta</taxon>
        <taxon>Tracheophyta</taxon>
        <taxon>Spermatophyta</taxon>
        <taxon>Magnoliopsida</taxon>
        <taxon>eudicotyledons</taxon>
        <taxon>Gunneridae</taxon>
        <taxon>Pentapetalae</taxon>
        <taxon>rosids</taxon>
        <taxon>fabids</taxon>
        <taxon>Fabales</taxon>
        <taxon>Fabaceae</taxon>
        <taxon>Papilionoideae</taxon>
        <taxon>50 kb inversion clade</taxon>
        <taxon>NPAAA clade</taxon>
        <taxon>indigoferoid/millettioid clade</taxon>
        <taxon>Phaseoleae</taxon>
        <taxon>Glycine</taxon>
        <taxon>Glycine subgen. Soja</taxon>
    </lineage>
</organism>
<evidence type="ECO:0000259" key="12">
    <source>
        <dbReference type="Pfam" id="PF00082"/>
    </source>
</evidence>
<evidence type="ECO:0000313" key="15">
    <source>
        <dbReference type="EMBL" id="RZC01467.1"/>
    </source>
</evidence>
<dbReference type="InterPro" id="IPR041469">
    <property type="entry name" value="Subtilisin-like_FN3"/>
</dbReference>
<keyword evidence="5 11" id="KW-0732">Signal</keyword>
<comment type="similarity">
    <text evidence="2 10">Belongs to the peptidase S8 family.</text>
</comment>
<dbReference type="InterPro" id="IPR000209">
    <property type="entry name" value="Peptidase_S8/S53_dom"/>
</dbReference>
<dbReference type="SUPFAM" id="SSF52743">
    <property type="entry name" value="Subtilisin-like"/>
    <property type="match status" value="1"/>
</dbReference>
<keyword evidence="6 10" id="KW-0378">Hydrolase</keyword>
<keyword evidence="3" id="KW-0964">Secreted</keyword>
<evidence type="ECO:0000256" key="9">
    <source>
        <dbReference type="PIRSR" id="PIRSR615500-1"/>
    </source>
</evidence>
<dbReference type="InterPro" id="IPR034197">
    <property type="entry name" value="Peptidases_S8_3"/>
</dbReference>
<reference evidence="15 16" key="1">
    <citation type="submission" date="2018-09" db="EMBL/GenBank/DDBJ databases">
        <title>A high-quality reference genome of wild soybean provides a powerful tool to mine soybean genomes.</title>
        <authorList>
            <person name="Xie M."/>
            <person name="Chung C.Y.L."/>
            <person name="Li M.-W."/>
            <person name="Wong F.-L."/>
            <person name="Chan T.-F."/>
            <person name="Lam H.-M."/>
        </authorList>
    </citation>
    <scope>NUCLEOTIDE SEQUENCE [LARGE SCALE GENOMIC DNA]</scope>
    <source>
        <strain evidence="16">cv. W05</strain>
        <tissue evidence="15">Hypocotyl of etiolated seedlings</tissue>
    </source>
</reference>
<dbReference type="Pfam" id="PF05922">
    <property type="entry name" value="Inhibitor_I9"/>
    <property type="match status" value="1"/>
</dbReference>
<keyword evidence="8" id="KW-0325">Glycoprotein</keyword>
<dbReference type="InterPro" id="IPR023828">
    <property type="entry name" value="Peptidase_S8_Ser-AS"/>
</dbReference>
<feature type="domain" description="Peptidase S8/S53" evidence="12">
    <location>
        <begin position="141"/>
        <end position="572"/>
    </location>
</feature>
<dbReference type="GO" id="GO:0005576">
    <property type="term" value="C:extracellular region"/>
    <property type="evidence" value="ECO:0007669"/>
    <property type="project" value="UniProtKB-SubCell"/>
</dbReference>
<dbReference type="Gene3D" id="3.40.50.200">
    <property type="entry name" value="Peptidase S8/S53 domain"/>
    <property type="match status" value="1"/>
</dbReference>
<evidence type="ECO:0000256" key="8">
    <source>
        <dbReference type="ARBA" id="ARBA00023180"/>
    </source>
</evidence>
<feature type="active site" description="Charge relay system" evidence="9 10">
    <location>
        <position position="150"/>
    </location>
</feature>
<evidence type="ECO:0000256" key="10">
    <source>
        <dbReference type="PROSITE-ProRule" id="PRU01240"/>
    </source>
</evidence>
<feature type="active site" description="Charge relay system" evidence="9 10">
    <location>
        <position position="534"/>
    </location>
</feature>
<evidence type="ECO:0000256" key="1">
    <source>
        <dbReference type="ARBA" id="ARBA00004613"/>
    </source>
</evidence>
<evidence type="ECO:0000256" key="6">
    <source>
        <dbReference type="ARBA" id="ARBA00022801"/>
    </source>
</evidence>
<dbReference type="GO" id="GO:0004252">
    <property type="term" value="F:serine-type endopeptidase activity"/>
    <property type="evidence" value="ECO:0007669"/>
    <property type="project" value="UniProtKB-UniRule"/>
</dbReference>
<accession>A0A445JSJ6</accession>
<keyword evidence="16" id="KW-1185">Reference proteome</keyword>
<evidence type="ECO:0000256" key="7">
    <source>
        <dbReference type="ARBA" id="ARBA00022825"/>
    </source>
</evidence>
<dbReference type="GO" id="GO:0006508">
    <property type="term" value="P:proteolysis"/>
    <property type="evidence" value="ECO:0007669"/>
    <property type="project" value="UniProtKB-KW"/>
</dbReference>
<evidence type="ECO:0000256" key="5">
    <source>
        <dbReference type="ARBA" id="ARBA00022729"/>
    </source>
</evidence>
<evidence type="ECO:0000256" key="2">
    <source>
        <dbReference type="ARBA" id="ARBA00011073"/>
    </source>
</evidence>
<evidence type="ECO:0000259" key="14">
    <source>
        <dbReference type="Pfam" id="PF17766"/>
    </source>
</evidence>
<protein>
    <submittedName>
        <fullName evidence="15">Subtilisin-like protease SBT1.9</fullName>
    </submittedName>
</protein>
<comment type="caution">
    <text evidence="15">The sequence shown here is derived from an EMBL/GenBank/DDBJ whole genome shotgun (WGS) entry which is preliminary data.</text>
</comment>
<dbReference type="Gene3D" id="3.50.30.30">
    <property type="match status" value="1"/>
</dbReference>
<gene>
    <name evidence="15" type="ORF">D0Y65_016941</name>
</gene>
<keyword evidence="4 10" id="KW-0645">Protease</keyword>
<dbReference type="PANTHER" id="PTHR10795">
    <property type="entry name" value="PROPROTEIN CONVERTASE SUBTILISIN/KEXIN"/>
    <property type="match status" value="1"/>
</dbReference>
<feature type="chain" id="PRO_5019153263" evidence="11">
    <location>
        <begin position="26"/>
        <end position="865"/>
    </location>
</feature>
<dbReference type="AlphaFoldDB" id="A0A445JSJ6"/>
<dbReference type="Proteomes" id="UP000289340">
    <property type="component" value="Chromosome 7"/>
</dbReference>
<evidence type="ECO:0000256" key="4">
    <source>
        <dbReference type="ARBA" id="ARBA00022670"/>
    </source>
</evidence>
<dbReference type="InterPro" id="IPR010259">
    <property type="entry name" value="S8pro/Inhibitor_I9"/>
</dbReference>
<dbReference type="InterPro" id="IPR037045">
    <property type="entry name" value="S8pro/Inhibitor_I9_sf"/>
</dbReference>
<dbReference type="Pfam" id="PF00082">
    <property type="entry name" value="Peptidase_S8"/>
    <property type="match status" value="1"/>
</dbReference>
<evidence type="ECO:0000256" key="3">
    <source>
        <dbReference type="ARBA" id="ARBA00022525"/>
    </source>
</evidence>
<evidence type="ECO:0000256" key="11">
    <source>
        <dbReference type="SAM" id="SignalP"/>
    </source>
</evidence>
<keyword evidence="7 10" id="KW-0720">Serine protease</keyword>
<dbReference type="CDD" id="cd04852">
    <property type="entry name" value="Peptidases_S8_3"/>
    <property type="match status" value="1"/>
</dbReference>
<dbReference type="Pfam" id="PF17766">
    <property type="entry name" value="fn3_6"/>
    <property type="match status" value="1"/>
</dbReference>
<comment type="subcellular location">
    <subcellularLocation>
        <location evidence="1">Secreted</location>
    </subcellularLocation>
</comment>
<dbReference type="InterPro" id="IPR015500">
    <property type="entry name" value="Peptidase_S8_subtilisin-rel"/>
</dbReference>
<sequence>MTNTIRVCFYFSYITFLQLVSRILAQSENYIIHMDTSSMPKPFSSKHNWYLSTLSSALENTHVTNNDNILNTASSKLIYTYANVMNGFSANLSPKELEALKTSPGYISSTPDLQAKLDTTHSPQFLGLNPNKGAWPASKFGEDVIVGFVDSGVWPESESFKDEGMTQIPSRWKGQCESSIKCNKKLIGAQFFNKGLVAKYHYPATVENSTRDTEGHGTHTSSTAAGSQVENASFFGYADGTAKGVASMARIAVYKAVWQGQLFSSDLIAAIDSAISDGVDVLSLSIGFGDVLLYNDPVAIATFAAMERGIFVSTSAGNAGPERGTLHNGIPWVINVAAGTLDREFQGTLALGNGVNISGLSLYLGNFSTHQVPIVFLDLCDNLKNLAGSCGKIVVCEDKKGTLLDLVHAVGLSNVAGAAFISSSTDTSFFRENGSAAIIINPGNRETVKAYINSTNSGAKASVSFKVTALGIKPAPSVDYYSSRGPSSSCPFVLKPDITAPGTSILAAYPPNVPLALFGSQKLYSNFNFLTGTSMACPHVAGVAALLRGAHPDWSPAAIRSAIMTTSDQFDNTKEHIKDIATDYRPASPLAMGSGHVNPNKALDPGLVYDVQVQDYVNLLCALNFTQQNITIITRSSSNNCSNPSLDLNYPSFIAFYSGNASSNHESRVNNWEFQRTVTNVGEGRTTYTASVTFIKGFNVSVIPGKLAFKKKSERLSYKLRIEGPRIEGFGHLTWTDMKHVEENLLGNLIRDTGGVVIQPSVRDSWSWNLEPGKVFTASSAYEYLLSCYNSSNNLLSSSLIPLFFWKSEVPSQVLIFSWRLLLDRLSTCEQLQKRDLARGFQMDKSVHYYSTTHSSFLPAVCISK</sequence>
<name>A0A445JSJ6_GLYSO</name>
<dbReference type="FunFam" id="3.30.70.80:FF:000003">
    <property type="entry name" value="Subtilisin-like protease SBT1.9"/>
    <property type="match status" value="1"/>
</dbReference>
<feature type="domain" description="Subtilisin-like protease fibronectin type-III" evidence="14">
    <location>
        <begin position="647"/>
        <end position="740"/>
    </location>
</feature>